<dbReference type="Proteomes" id="UP000187203">
    <property type="component" value="Unassembled WGS sequence"/>
</dbReference>
<name>A0A1R3L3N7_9ROSI</name>
<proteinExistence type="predicted"/>
<evidence type="ECO:0000256" key="1">
    <source>
        <dbReference type="SAM" id="MobiDB-lite"/>
    </source>
</evidence>
<dbReference type="EMBL" id="AWUE01002897">
    <property type="protein sequence ID" value="OMP13898.1"/>
    <property type="molecule type" value="Genomic_DNA"/>
</dbReference>
<evidence type="ECO:0000313" key="2">
    <source>
        <dbReference type="EMBL" id="OMP13898.1"/>
    </source>
</evidence>
<protein>
    <submittedName>
        <fullName evidence="2">Uncharacterized protein</fullName>
    </submittedName>
</protein>
<reference evidence="3" key="1">
    <citation type="submission" date="2013-09" db="EMBL/GenBank/DDBJ databases">
        <title>Corchorus olitorius genome sequencing.</title>
        <authorList>
            <person name="Alam M."/>
            <person name="Haque M.S."/>
            <person name="Islam M.S."/>
            <person name="Emdad E.M."/>
            <person name="Islam M.M."/>
            <person name="Ahmed B."/>
            <person name="Halim A."/>
            <person name="Hossen Q.M.M."/>
            <person name="Hossain M.Z."/>
            <person name="Ahmed R."/>
            <person name="Khan M.M."/>
            <person name="Islam R."/>
            <person name="Rashid M.M."/>
            <person name="Khan S.A."/>
            <person name="Rahman M.S."/>
            <person name="Alam M."/>
            <person name="Yahiya A.S."/>
            <person name="Khan M.S."/>
            <person name="Azam M.S."/>
            <person name="Haque T."/>
            <person name="Lashkar M.Z.H."/>
            <person name="Akhand A.I."/>
            <person name="Morshed G."/>
            <person name="Roy S."/>
            <person name="Uddin K.S."/>
            <person name="Rabeya T."/>
            <person name="Hossain A.S."/>
            <person name="Chowdhury A."/>
            <person name="Snigdha A.R."/>
            <person name="Mortoza M.S."/>
            <person name="Matin S.A."/>
            <person name="Hoque S.M.E."/>
            <person name="Islam M.K."/>
            <person name="Roy D.K."/>
            <person name="Haider R."/>
            <person name="Moosa M.M."/>
            <person name="Elias S.M."/>
            <person name="Hasan A.M."/>
            <person name="Jahan S."/>
            <person name="Shafiuddin M."/>
            <person name="Mahmood N."/>
            <person name="Shommy N.S."/>
        </authorList>
    </citation>
    <scope>NUCLEOTIDE SEQUENCE [LARGE SCALE GENOMIC DNA]</scope>
    <source>
        <strain evidence="3">cv. O-4</strain>
    </source>
</reference>
<feature type="region of interest" description="Disordered" evidence="1">
    <location>
        <begin position="237"/>
        <end position="321"/>
    </location>
</feature>
<keyword evidence="3" id="KW-1185">Reference proteome</keyword>
<evidence type="ECO:0000313" key="3">
    <source>
        <dbReference type="Proteomes" id="UP000187203"/>
    </source>
</evidence>
<organism evidence="2 3">
    <name type="scientific">Corchorus olitorius</name>
    <dbReference type="NCBI Taxonomy" id="93759"/>
    <lineage>
        <taxon>Eukaryota</taxon>
        <taxon>Viridiplantae</taxon>
        <taxon>Streptophyta</taxon>
        <taxon>Embryophyta</taxon>
        <taxon>Tracheophyta</taxon>
        <taxon>Spermatophyta</taxon>
        <taxon>Magnoliopsida</taxon>
        <taxon>eudicotyledons</taxon>
        <taxon>Gunneridae</taxon>
        <taxon>Pentapetalae</taxon>
        <taxon>rosids</taxon>
        <taxon>malvids</taxon>
        <taxon>Malvales</taxon>
        <taxon>Malvaceae</taxon>
        <taxon>Grewioideae</taxon>
        <taxon>Apeibeae</taxon>
        <taxon>Corchorus</taxon>
    </lineage>
</organism>
<feature type="region of interest" description="Disordered" evidence="1">
    <location>
        <begin position="1"/>
        <end position="27"/>
    </location>
</feature>
<gene>
    <name evidence="2" type="ORF">COLO4_00692</name>
</gene>
<dbReference type="AlphaFoldDB" id="A0A1R3L3N7"/>
<accession>A0A1R3L3N7</accession>
<comment type="caution">
    <text evidence="2">The sequence shown here is derived from an EMBL/GenBank/DDBJ whole genome shotgun (WGS) entry which is preliminary data.</text>
</comment>
<sequence>MCRVCGHEASVEEASAGRPGRHAGGRAMWSKRRARRLSWRRWLRSHRRGEPAWKFSQEGFAVMTAERIGVAHGAGAGVIPARNGDLARGLYIKAALHAVRHRHVHAEIRRPRVQTRDQHQRVARRGVQRVHGHVVDHAAVEHRPPRTPQHRGERRRGGGLQQQVRQVFRGGAILCAHDFRREAEALAQRRVQRLANVLFDVVRNQPRCHRRACAQPARDMCHADADLGRLRQPREAALAEHRQQRRLRRSNPSARRNSMHAACTPSTRRPRCRQSRAAPGPAQAARRPTSRPATSSGCRRRQRPSDRTPARSCRGPGAGGRCRCRLQPQRRRIFEGVDTGIQQALALGGEAGSIRVEQVIAHDAVERGMKMGHGQRDVEVGRQLSAPRRLFDDARQMGHAFLKRLLLTLEDGACVFDELALVEHDLEDLAPVCVFHELPQQEVAHRAQFAQRVIGLHTKWGAHRFHRQLHALAHGGEDVGLVTEVPIDGAARHARGLRDIRQRCACHAARIEHVFRRIQNAVTCFQGFFLRSSDHDLPEERRGISSGVLSIGFCAMHNSRQRTIAPRTTRQQRALRRLPMAVCATSMRASGPGPTSCLSVGGPEIDCRSLPRLSILVRVVASSSQRPYRMPRDAASIGRFRFVFLVSLTACRRRTRLRGVAAPGIPLIATWGHL</sequence>
<feature type="compositionally biased region" description="Low complexity" evidence="1">
    <location>
        <begin position="276"/>
        <end position="287"/>
    </location>
</feature>
<feature type="compositionally biased region" description="Basic and acidic residues" evidence="1">
    <location>
        <begin position="1"/>
        <end position="10"/>
    </location>
</feature>